<feature type="transmembrane region" description="Helical" evidence="9">
    <location>
        <begin position="130"/>
        <end position="149"/>
    </location>
</feature>
<dbReference type="InterPro" id="IPR003784">
    <property type="entry name" value="BioY"/>
</dbReference>
<accession>A0A7X8YCY8</accession>
<evidence type="ECO:0000256" key="5">
    <source>
        <dbReference type="ARBA" id="ARBA00022692"/>
    </source>
</evidence>
<dbReference type="Gene3D" id="1.10.1760.20">
    <property type="match status" value="1"/>
</dbReference>
<dbReference type="PANTHER" id="PTHR34295:SF4">
    <property type="entry name" value="BIOTIN TRANSPORTER BIOY-RELATED"/>
    <property type="match status" value="1"/>
</dbReference>
<comment type="caution">
    <text evidence="10">The sequence shown here is derived from an EMBL/GenBank/DDBJ whole genome shotgun (WGS) entry which is preliminary data.</text>
</comment>
<evidence type="ECO:0000256" key="8">
    <source>
        <dbReference type="SAM" id="MobiDB-lite"/>
    </source>
</evidence>
<reference evidence="10 11" key="1">
    <citation type="submission" date="2020-04" db="EMBL/GenBank/DDBJ databases">
        <title>Nesterenkonia sp. nov., isolated from marine sediment.</title>
        <authorList>
            <person name="Zhang G."/>
        </authorList>
    </citation>
    <scope>NUCLEOTIDE SEQUENCE [LARGE SCALE GENOMIC DNA]</scope>
    <source>
        <strain evidence="10 11">MY13</strain>
    </source>
</reference>
<evidence type="ECO:0000256" key="7">
    <source>
        <dbReference type="ARBA" id="ARBA00023136"/>
    </source>
</evidence>
<evidence type="ECO:0000256" key="9">
    <source>
        <dbReference type="SAM" id="Phobius"/>
    </source>
</evidence>
<organism evidence="10 11">
    <name type="scientific">Nesterenkonia sedimenti</name>
    <dbReference type="NCBI Taxonomy" id="1463632"/>
    <lineage>
        <taxon>Bacteria</taxon>
        <taxon>Bacillati</taxon>
        <taxon>Actinomycetota</taxon>
        <taxon>Actinomycetes</taxon>
        <taxon>Micrococcales</taxon>
        <taxon>Micrococcaceae</taxon>
        <taxon>Nesterenkonia</taxon>
    </lineage>
</organism>
<protein>
    <submittedName>
        <fullName evidence="10">Biotin transporter BioY</fullName>
    </submittedName>
</protein>
<evidence type="ECO:0000256" key="3">
    <source>
        <dbReference type="ARBA" id="ARBA00022448"/>
    </source>
</evidence>
<name>A0A7X8YCY8_9MICC</name>
<comment type="similarity">
    <text evidence="2">Belongs to the BioY family.</text>
</comment>
<feature type="transmembrane region" description="Helical" evidence="9">
    <location>
        <begin position="74"/>
        <end position="93"/>
    </location>
</feature>
<dbReference type="EMBL" id="JABAHY010000002">
    <property type="protein sequence ID" value="NLS09113.1"/>
    <property type="molecule type" value="Genomic_DNA"/>
</dbReference>
<dbReference type="Pfam" id="PF02632">
    <property type="entry name" value="BioY"/>
    <property type="match status" value="1"/>
</dbReference>
<keyword evidence="6 9" id="KW-1133">Transmembrane helix</keyword>
<evidence type="ECO:0000256" key="1">
    <source>
        <dbReference type="ARBA" id="ARBA00004651"/>
    </source>
</evidence>
<evidence type="ECO:0000256" key="6">
    <source>
        <dbReference type="ARBA" id="ARBA00022989"/>
    </source>
</evidence>
<evidence type="ECO:0000256" key="4">
    <source>
        <dbReference type="ARBA" id="ARBA00022475"/>
    </source>
</evidence>
<sequence>MTTAQSPVLQHRASTQHCAGAGPEPRRSPMPETTQQTAAAPQGVSSALQAITQMAVFAALVAVLGQLIVPIGPVPITLGTLGVVLSGAILGPWRGAGAMVLLNLMAVAGMPVLAQGSGGLGAYAGPTGGFVIAYILVAFFTGLIVQYSWPLRWWRTGLGVVVGSFPAMYSLGLPVMAWNLGITLQEAAMTALVFIPGDIAKGVFAVLVTHTLAKGYPRPFTYARRRGRLRAPQS</sequence>
<evidence type="ECO:0000313" key="10">
    <source>
        <dbReference type="EMBL" id="NLS09113.1"/>
    </source>
</evidence>
<keyword evidence="5 9" id="KW-0812">Transmembrane</keyword>
<proteinExistence type="inferred from homology"/>
<gene>
    <name evidence="10" type="ORF">HGQ17_03655</name>
</gene>
<comment type="subcellular location">
    <subcellularLocation>
        <location evidence="1">Cell membrane</location>
        <topology evidence="1">Multi-pass membrane protein</topology>
    </subcellularLocation>
</comment>
<feature type="transmembrane region" description="Helical" evidence="9">
    <location>
        <begin position="187"/>
        <end position="208"/>
    </location>
</feature>
<dbReference type="GO" id="GO:0015225">
    <property type="term" value="F:biotin transmembrane transporter activity"/>
    <property type="evidence" value="ECO:0007669"/>
    <property type="project" value="InterPro"/>
</dbReference>
<keyword evidence="4" id="KW-1003">Cell membrane</keyword>
<dbReference type="GO" id="GO:0005886">
    <property type="term" value="C:plasma membrane"/>
    <property type="evidence" value="ECO:0007669"/>
    <property type="project" value="UniProtKB-SubCell"/>
</dbReference>
<feature type="transmembrane region" description="Helical" evidence="9">
    <location>
        <begin position="100"/>
        <end position="124"/>
    </location>
</feature>
<keyword evidence="7 9" id="KW-0472">Membrane</keyword>
<keyword evidence="11" id="KW-1185">Reference proteome</keyword>
<dbReference type="AlphaFoldDB" id="A0A7X8YCY8"/>
<keyword evidence="3" id="KW-0813">Transport</keyword>
<feature type="compositionally biased region" description="Polar residues" evidence="8">
    <location>
        <begin position="1"/>
        <end position="17"/>
    </location>
</feature>
<dbReference type="Proteomes" id="UP000523139">
    <property type="component" value="Unassembled WGS sequence"/>
</dbReference>
<evidence type="ECO:0000313" key="11">
    <source>
        <dbReference type="Proteomes" id="UP000523139"/>
    </source>
</evidence>
<evidence type="ECO:0000256" key="2">
    <source>
        <dbReference type="ARBA" id="ARBA00010692"/>
    </source>
</evidence>
<dbReference type="PANTHER" id="PTHR34295">
    <property type="entry name" value="BIOTIN TRANSPORTER BIOY"/>
    <property type="match status" value="1"/>
</dbReference>
<feature type="transmembrane region" description="Helical" evidence="9">
    <location>
        <begin position="156"/>
        <end position="181"/>
    </location>
</feature>
<feature type="region of interest" description="Disordered" evidence="8">
    <location>
        <begin position="1"/>
        <end position="39"/>
    </location>
</feature>